<dbReference type="RefSeq" id="WP_119000293.1">
    <property type="nucleotide sequence ID" value="NZ_QWGP01000012.1"/>
</dbReference>
<dbReference type="EMBL" id="QWGP01000012">
    <property type="protein sequence ID" value="RHZ94459.1"/>
    <property type="molecule type" value="Genomic_DNA"/>
</dbReference>
<name>A0AAX1UKV0_CERSP</name>
<gene>
    <name evidence="2" type="ORF">D1114_11970</name>
</gene>
<organism evidence="2 3">
    <name type="scientific">Cereibacter sphaeroides</name>
    <name type="common">Rhodobacter sphaeroides</name>
    <dbReference type="NCBI Taxonomy" id="1063"/>
    <lineage>
        <taxon>Bacteria</taxon>
        <taxon>Pseudomonadati</taxon>
        <taxon>Pseudomonadota</taxon>
        <taxon>Alphaproteobacteria</taxon>
        <taxon>Rhodobacterales</taxon>
        <taxon>Paracoccaceae</taxon>
        <taxon>Cereibacter</taxon>
    </lineage>
</organism>
<evidence type="ECO:0000313" key="3">
    <source>
        <dbReference type="Proteomes" id="UP000266305"/>
    </source>
</evidence>
<accession>A0AAX1UKV0</accession>
<evidence type="ECO:0000313" key="2">
    <source>
        <dbReference type="EMBL" id="RHZ94459.1"/>
    </source>
</evidence>
<proteinExistence type="predicted"/>
<evidence type="ECO:0000256" key="1">
    <source>
        <dbReference type="SAM" id="MobiDB-lite"/>
    </source>
</evidence>
<comment type="caution">
    <text evidence="2">The sequence shown here is derived from an EMBL/GenBank/DDBJ whole genome shotgun (WGS) entry which is preliminary data.</text>
</comment>
<dbReference type="Proteomes" id="UP000266305">
    <property type="component" value="Unassembled WGS sequence"/>
</dbReference>
<dbReference type="AlphaFoldDB" id="A0AAX1UKV0"/>
<protein>
    <submittedName>
        <fullName evidence="2">Uncharacterized protein</fullName>
    </submittedName>
</protein>
<reference evidence="2 3" key="1">
    <citation type="submission" date="2018-08" db="EMBL/GenBank/DDBJ databases">
        <title>Draft genome sequence of Rhodobacter sphaeroides FY.</title>
        <authorList>
            <person name="Rayyan A."/>
            <person name="Meyer T.E."/>
            <person name="Kyndt J.A."/>
        </authorList>
    </citation>
    <scope>NUCLEOTIDE SEQUENCE [LARGE SCALE GENOMIC DNA]</scope>
    <source>
        <strain evidence="2 3">FY</strain>
    </source>
</reference>
<feature type="region of interest" description="Disordered" evidence="1">
    <location>
        <begin position="37"/>
        <end position="101"/>
    </location>
</feature>
<sequence>MRPGPATFGTTQNRLSACLVSLVLAFLLVLLPPQSERPLPGAAASQSDTLRALQSLEPALAPAGRSDRPVLPGGAQPAHGAPRAALPPPPPGRRAAAVLAQAGTAPQPFARAFQARAPPNRPFAI</sequence>